<dbReference type="AlphaFoldDB" id="A0A7W9SV71"/>
<dbReference type="Pfam" id="PF20434">
    <property type="entry name" value="BD-FAE"/>
    <property type="match status" value="1"/>
</dbReference>
<dbReference type="InterPro" id="IPR049492">
    <property type="entry name" value="BD-FAE-like_dom"/>
</dbReference>
<feature type="chain" id="PRO_5031352326" evidence="2">
    <location>
        <begin position="23"/>
        <end position="289"/>
    </location>
</feature>
<accession>A0A7W9SV71</accession>
<dbReference type="PANTHER" id="PTHR48081:SF6">
    <property type="entry name" value="PEPTIDASE S9 PROLYL OLIGOPEPTIDASE CATALYTIC DOMAIN-CONTAINING PROTEIN"/>
    <property type="match status" value="1"/>
</dbReference>
<feature type="domain" description="BD-FAE-like" evidence="3">
    <location>
        <begin position="41"/>
        <end position="249"/>
    </location>
</feature>
<organism evidence="4 5">
    <name type="scientific">Armatimonas rosea</name>
    <dbReference type="NCBI Taxonomy" id="685828"/>
    <lineage>
        <taxon>Bacteria</taxon>
        <taxon>Bacillati</taxon>
        <taxon>Armatimonadota</taxon>
        <taxon>Armatimonadia</taxon>
        <taxon>Armatimonadales</taxon>
        <taxon>Armatimonadaceae</taxon>
        <taxon>Armatimonas</taxon>
    </lineage>
</organism>
<dbReference type="EMBL" id="JACHGW010000005">
    <property type="protein sequence ID" value="MBB6052958.1"/>
    <property type="molecule type" value="Genomic_DNA"/>
</dbReference>
<keyword evidence="1" id="KW-0378">Hydrolase</keyword>
<dbReference type="GO" id="GO:0016787">
    <property type="term" value="F:hydrolase activity"/>
    <property type="evidence" value="ECO:0007669"/>
    <property type="project" value="UniProtKB-KW"/>
</dbReference>
<dbReference type="Gene3D" id="3.40.50.1820">
    <property type="entry name" value="alpha/beta hydrolase"/>
    <property type="match status" value="1"/>
</dbReference>
<proteinExistence type="predicted"/>
<gene>
    <name evidence="4" type="ORF">HNQ39_004790</name>
</gene>
<dbReference type="PANTHER" id="PTHR48081">
    <property type="entry name" value="AB HYDROLASE SUPERFAMILY PROTEIN C4A8.06C"/>
    <property type="match status" value="1"/>
</dbReference>
<dbReference type="InterPro" id="IPR050300">
    <property type="entry name" value="GDXG_lipolytic_enzyme"/>
</dbReference>
<reference evidence="4 5" key="1">
    <citation type="submission" date="2020-08" db="EMBL/GenBank/DDBJ databases">
        <title>Genomic Encyclopedia of Type Strains, Phase IV (KMG-IV): sequencing the most valuable type-strain genomes for metagenomic binning, comparative biology and taxonomic classification.</title>
        <authorList>
            <person name="Goeker M."/>
        </authorList>
    </citation>
    <scope>NUCLEOTIDE SEQUENCE [LARGE SCALE GENOMIC DNA]</scope>
    <source>
        <strain evidence="4 5">DSM 23562</strain>
    </source>
</reference>
<evidence type="ECO:0000259" key="3">
    <source>
        <dbReference type="Pfam" id="PF20434"/>
    </source>
</evidence>
<dbReference type="RefSeq" id="WP_184202784.1">
    <property type="nucleotide sequence ID" value="NZ_JACHGW010000005.1"/>
</dbReference>
<evidence type="ECO:0000256" key="1">
    <source>
        <dbReference type="ARBA" id="ARBA00022801"/>
    </source>
</evidence>
<dbReference type="InterPro" id="IPR029058">
    <property type="entry name" value="AB_hydrolase_fold"/>
</dbReference>
<keyword evidence="2" id="KW-0732">Signal</keyword>
<evidence type="ECO:0000313" key="4">
    <source>
        <dbReference type="EMBL" id="MBB6052958.1"/>
    </source>
</evidence>
<protein>
    <submittedName>
        <fullName evidence="4">Acetyl esterase/lipase</fullName>
    </submittedName>
</protein>
<evidence type="ECO:0000256" key="2">
    <source>
        <dbReference type="SAM" id="SignalP"/>
    </source>
</evidence>
<dbReference type="Proteomes" id="UP000520814">
    <property type="component" value="Unassembled WGS sequence"/>
</dbReference>
<name>A0A7W9SV71_ARMRO</name>
<keyword evidence="5" id="KW-1185">Reference proteome</keyword>
<comment type="caution">
    <text evidence="4">The sequence shown here is derived from an EMBL/GenBank/DDBJ whole genome shotgun (WGS) entry which is preliminary data.</text>
</comment>
<dbReference type="SUPFAM" id="SSF53474">
    <property type="entry name" value="alpha/beta-Hydrolases"/>
    <property type="match status" value="1"/>
</dbReference>
<sequence>MNRRGLLFGLAALALAPLAARAQEHKVDVVYGHKLGCALTMDVFTPAKPNGIGVIWMVSGGWVSNHNSINPAWAKLMTDRGLTVFQVVHGSQPRFVIPEIVEDINRSVRFIRTHASDYGVDPNKLGICGASAGGHLSLMIGAYGGPGDPKAKDPVDRASSAVQAVATLFPPTDFLAWGKDNTIPTDSPQMSPFRPAFGPALNGTVDQQKAFLKTISPYYGVTEKMPPTLLIHGDKDGLVPIQQSEHLLALLKEKKVPCRLDVKPGKNHGWIGVEQELIVMAEWFEKYLK</sequence>
<evidence type="ECO:0000313" key="5">
    <source>
        <dbReference type="Proteomes" id="UP000520814"/>
    </source>
</evidence>
<feature type="signal peptide" evidence="2">
    <location>
        <begin position="1"/>
        <end position="22"/>
    </location>
</feature>